<protein>
    <submittedName>
        <fullName evidence="1">Uncharacterized protein</fullName>
    </submittedName>
</protein>
<dbReference type="AlphaFoldDB" id="A0AAJ6IBF8"/>
<sequence length="40" mass="4742">MNSKCQQTLILPHQFVLNIDHSFDLKYKIIRVGKVFPLKK</sequence>
<dbReference type="Proteomes" id="UP001244586">
    <property type="component" value="Chromosome"/>
</dbReference>
<evidence type="ECO:0000313" key="2">
    <source>
        <dbReference type="Proteomes" id="UP001244586"/>
    </source>
</evidence>
<dbReference type="RefSeq" id="WP_308469436.1">
    <property type="nucleotide sequence ID" value="NZ_CP121776.1"/>
</dbReference>
<organism evidence="1 2">
    <name type="scientific">Acinetobacter johnsonii</name>
    <dbReference type="NCBI Taxonomy" id="40214"/>
    <lineage>
        <taxon>Bacteria</taxon>
        <taxon>Pseudomonadati</taxon>
        <taxon>Pseudomonadota</taxon>
        <taxon>Gammaproteobacteria</taxon>
        <taxon>Moraxellales</taxon>
        <taxon>Moraxellaceae</taxon>
        <taxon>Acinetobacter</taxon>
    </lineage>
</organism>
<name>A0AAJ6IBF8_ACIJO</name>
<accession>A0AAJ6IBF8</accession>
<reference evidence="1 2" key="1">
    <citation type="submission" date="2023-04" db="EMBL/GenBank/DDBJ databases">
        <title>Acinetobacter johnsonii isolate AYTCM encoding NDM-1, OXA-58 and PER-1.</title>
        <authorList>
            <person name="Tian C."/>
            <person name="Wang S."/>
            <person name="Fan X."/>
            <person name="Xia D."/>
        </authorList>
    </citation>
    <scope>NUCLEOTIDE SEQUENCE [LARGE SCALE GENOMIC DNA]</scope>
    <source>
        <strain evidence="1 2">AYTCM</strain>
    </source>
</reference>
<dbReference type="EMBL" id="CP121776">
    <property type="protein sequence ID" value="WMG17340.1"/>
    <property type="molecule type" value="Genomic_DNA"/>
</dbReference>
<proteinExistence type="predicted"/>
<evidence type="ECO:0000313" key="1">
    <source>
        <dbReference type="EMBL" id="WMG17340.1"/>
    </source>
</evidence>
<gene>
    <name evidence="1" type="ORF">QBJ73_13225</name>
</gene>
<keyword evidence="2" id="KW-1185">Reference proteome</keyword>